<accession>A0A196SH06</accession>
<feature type="region of interest" description="Disordered" evidence="1">
    <location>
        <begin position="1"/>
        <end position="28"/>
    </location>
</feature>
<reference evidence="2 3" key="1">
    <citation type="submission" date="2016-05" db="EMBL/GenBank/DDBJ databases">
        <title>Nuclear genome of Blastocystis sp. subtype 1 NandII.</title>
        <authorList>
            <person name="Gentekaki E."/>
            <person name="Curtis B."/>
            <person name="Stairs C."/>
            <person name="Eme L."/>
            <person name="Herman E."/>
            <person name="Klimes V."/>
            <person name="Arias M.C."/>
            <person name="Elias M."/>
            <person name="Hilliou F."/>
            <person name="Klute M."/>
            <person name="Malik S.-B."/>
            <person name="Pightling A."/>
            <person name="Rachubinski R."/>
            <person name="Salas D."/>
            <person name="Schlacht A."/>
            <person name="Suga H."/>
            <person name="Archibald J."/>
            <person name="Ball S.G."/>
            <person name="Clark G."/>
            <person name="Dacks J."/>
            <person name="Van Der Giezen M."/>
            <person name="Tsaousis A."/>
            <person name="Roger A."/>
        </authorList>
    </citation>
    <scope>NUCLEOTIDE SEQUENCE [LARGE SCALE GENOMIC DNA]</scope>
    <source>
        <strain evidence="3">ATCC 50177 / NandII</strain>
    </source>
</reference>
<sequence length="228" mass="25388">MIVCSQEKSAGRKSMTTSGPDCASGENCDMSPPQHRLSGFTEGREKTLGSNRRASAFSSCSYNNLATKCEKDRISWLKKSRSADAMGHFMPFSLNTLHRTESSSDVVCLDSGIDVVEYDSDYRIYMDIPSGVASSIRILQQEDGIRIEGERRVHYDGCKCVLFQHRQKGKFIVFLPCNKELVDIEHSKASVNNGELCISIAKRRLPDEGCGSFSEGEVKIRKICGKRL</sequence>
<keyword evidence="3" id="KW-1185">Reference proteome</keyword>
<organism evidence="2 3">
    <name type="scientific">Blastocystis sp. subtype 1 (strain ATCC 50177 / NandII)</name>
    <dbReference type="NCBI Taxonomy" id="478820"/>
    <lineage>
        <taxon>Eukaryota</taxon>
        <taxon>Sar</taxon>
        <taxon>Stramenopiles</taxon>
        <taxon>Bigyra</taxon>
        <taxon>Opalozoa</taxon>
        <taxon>Opalinata</taxon>
        <taxon>Blastocystidae</taxon>
        <taxon>Blastocystis</taxon>
    </lineage>
</organism>
<dbReference type="AlphaFoldDB" id="A0A196SH06"/>
<proteinExistence type="predicted"/>
<name>A0A196SH06_BLAHN</name>
<evidence type="ECO:0000256" key="1">
    <source>
        <dbReference type="SAM" id="MobiDB-lite"/>
    </source>
</evidence>
<comment type="caution">
    <text evidence="2">The sequence shown here is derived from an EMBL/GenBank/DDBJ whole genome shotgun (WGS) entry which is preliminary data.</text>
</comment>
<gene>
    <name evidence="2" type="ORF">AV274_3026</name>
</gene>
<evidence type="ECO:0000313" key="2">
    <source>
        <dbReference type="EMBL" id="OAO15249.1"/>
    </source>
</evidence>
<dbReference type="SUPFAM" id="SSF49764">
    <property type="entry name" value="HSP20-like chaperones"/>
    <property type="match status" value="1"/>
</dbReference>
<protein>
    <submittedName>
        <fullName evidence="2">Hsp20</fullName>
    </submittedName>
</protein>
<evidence type="ECO:0000313" key="3">
    <source>
        <dbReference type="Proteomes" id="UP000078348"/>
    </source>
</evidence>
<dbReference type="EMBL" id="LXWW01000159">
    <property type="protein sequence ID" value="OAO15249.1"/>
    <property type="molecule type" value="Genomic_DNA"/>
</dbReference>
<dbReference type="InterPro" id="IPR008978">
    <property type="entry name" value="HSP20-like_chaperone"/>
</dbReference>
<dbReference type="OrthoDB" id="10538983at2759"/>
<dbReference type="CDD" id="cd06464">
    <property type="entry name" value="ACD_sHsps-like"/>
    <property type="match status" value="1"/>
</dbReference>
<dbReference type="Proteomes" id="UP000078348">
    <property type="component" value="Unassembled WGS sequence"/>
</dbReference>
<dbReference type="Gene3D" id="2.60.40.790">
    <property type="match status" value="1"/>
</dbReference>